<organism evidence="2 3">
    <name type="scientific">Winogradskyella eximia</name>
    <dbReference type="NCBI Taxonomy" id="262006"/>
    <lineage>
        <taxon>Bacteria</taxon>
        <taxon>Pseudomonadati</taxon>
        <taxon>Bacteroidota</taxon>
        <taxon>Flavobacteriia</taxon>
        <taxon>Flavobacteriales</taxon>
        <taxon>Flavobacteriaceae</taxon>
        <taxon>Winogradskyella</taxon>
    </lineage>
</organism>
<dbReference type="RefSeq" id="WP_115818830.1">
    <property type="nucleotide sequence ID" value="NZ_CANKZP010000014.1"/>
</dbReference>
<sequence length="354" mass="42109">MKLFYPSQLYDKNYRRDLFPLLKPFYKESDFTDKQRIELYGVSENDYTFVDKIEDAEFVILTMSWLYYKLTNKTEQAIKFIEEANQLNKQVIISIPSDFGIEFPKHLNVIVIREQGYRSKLSNNHQCIPVLIPDPLKKHYQTTQVFKRPYAEKPTVGFCGQADSRLTEAFNERFKIFARNMLFYFKIRFKTPHQLIATKHLRSKLVELLQDSPKINANFIIRKAHRAGVEFLKTKDTHKSTLEFFDNIKDSDYVLCARGVGNFSVRLYETLAMGRIPVFVNTDCMLPHDTYFNWKDHMVWVEYKDRHRIADIVAEFHANLNEESLNDFFIGNRKLWENKLKLDSYFKTLFNHLN</sequence>
<proteinExistence type="predicted"/>
<dbReference type="Pfam" id="PF03016">
    <property type="entry name" value="Exostosin_GT47"/>
    <property type="match status" value="1"/>
</dbReference>
<dbReference type="InterPro" id="IPR040911">
    <property type="entry name" value="Exostosin_GT47"/>
</dbReference>
<comment type="caution">
    <text evidence="2">The sequence shown here is derived from an EMBL/GenBank/DDBJ whole genome shotgun (WGS) entry which is preliminary data.</text>
</comment>
<dbReference type="AlphaFoldDB" id="A0A3D9GPQ9"/>
<evidence type="ECO:0000313" key="2">
    <source>
        <dbReference type="EMBL" id="RED38218.1"/>
    </source>
</evidence>
<dbReference type="Proteomes" id="UP000256980">
    <property type="component" value="Unassembled WGS sequence"/>
</dbReference>
<accession>A0A3D9GPQ9</accession>
<name>A0A3D9GPQ9_9FLAO</name>
<evidence type="ECO:0000259" key="1">
    <source>
        <dbReference type="Pfam" id="PF03016"/>
    </source>
</evidence>
<keyword evidence="3" id="KW-1185">Reference proteome</keyword>
<reference evidence="2 3" key="1">
    <citation type="submission" date="2018-07" db="EMBL/GenBank/DDBJ databases">
        <title>Genomic Encyclopedia of Type Strains, Phase III (KMG-III): the genomes of soil and plant-associated and newly described type strains.</title>
        <authorList>
            <person name="Whitman W."/>
        </authorList>
    </citation>
    <scope>NUCLEOTIDE SEQUENCE [LARGE SCALE GENOMIC DNA]</scope>
    <source>
        <strain evidence="2 3">CECT 7946</strain>
    </source>
</reference>
<dbReference type="EMBL" id="QRDV01000011">
    <property type="protein sequence ID" value="RED38218.1"/>
    <property type="molecule type" value="Genomic_DNA"/>
</dbReference>
<evidence type="ECO:0000313" key="3">
    <source>
        <dbReference type="Proteomes" id="UP000256980"/>
    </source>
</evidence>
<protein>
    <submittedName>
        <fullName evidence="2">Exostosin family protein</fullName>
    </submittedName>
</protein>
<gene>
    <name evidence="2" type="ORF">DFQ10_11139</name>
</gene>
<dbReference type="OrthoDB" id="1416011at2"/>
<feature type="domain" description="Exostosin GT47" evidence="1">
    <location>
        <begin position="179"/>
        <end position="314"/>
    </location>
</feature>